<comment type="caution">
    <text evidence="20">The sequence shown here is derived from an EMBL/GenBank/DDBJ whole genome shotgun (WGS) entry which is preliminary data.</text>
</comment>
<dbReference type="PANTHER" id="PTHR46382">
    <property type="entry name" value="PHOSPHATIDATE CYTIDYLYLTRANSFERASE"/>
    <property type="match status" value="1"/>
</dbReference>
<dbReference type="Proteomes" id="UP000297890">
    <property type="component" value="Unassembled WGS sequence"/>
</dbReference>
<evidence type="ECO:0000256" key="3">
    <source>
        <dbReference type="ARBA" id="ARBA00005119"/>
    </source>
</evidence>
<feature type="transmembrane region" description="Helical" evidence="19">
    <location>
        <begin position="203"/>
        <end position="225"/>
    </location>
</feature>
<evidence type="ECO:0000313" key="21">
    <source>
        <dbReference type="Proteomes" id="UP000297890"/>
    </source>
</evidence>
<sequence>MPSDRIRTALWVVPPIVAAVLLLPNPWVAVLFAAIVWGAGQEWTALMGLPHDGGRAAGVVLLPLMAATYVWGDLDAVGVLLGVALFWWVLATIWVVCFPVGLPGGASLRGRKLLVGLLLLLPAWLALITLHGSAEGPRWVLLLLVMIWLADAGAYYAGRRFGRRKLAPQVSPGKTWAGFWGGLAAGLAAGLLGPLLLRLEMPALGAYALTCLVTVAGSVVGDLTVSMFKRQMGVKDTGHLLPGHGGILDRIDSLTAAAPIFTWGLGRAQGWL</sequence>
<evidence type="ECO:0000256" key="14">
    <source>
        <dbReference type="ARBA" id="ARBA00023098"/>
    </source>
</evidence>
<name>A0A4Z0FBB3_9GAMM</name>
<evidence type="ECO:0000256" key="17">
    <source>
        <dbReference type="ARBA" id="ARBA00023264"/>
    </source>
</evidence>
<comment type="pathway">
    <text evidence="4">Lipid metabolism.</text>
</comment>
<proteinExistence type="inferred from homology"/>
<dbReference type="EC" id="2.7.7.41" evidence="6 18"/>
<accession>A0A4Z0FBB3</accession>
<organism evidence="20 21">
    <name type="scientific">Candidatus Macondimonas diazotrophica</name>
    <dbReference type="NCBI Taxonomy" id="2305248"/>
    <lineage>
        <taxon>Bacteria</taxon>
        <taxon>Pseudomonadati</taxon>
        <taxon>Pseudomonadota</taxon>
        <taxon>Gammaproteobacteria</taxon>
        <taxon>Chromatiales</taxon>
        <taxon>Ectothiorhodospiraceae</taxon>
        <taxon>Candidatus Macondimonas</taxon>
    </lineage>
</organism>
<evidence type="ECO:0000256" key="13">
    <source>
        <dbReference type="ARBA" id="ARBA00022989"/>
    </source>
</evidence>
<comment type="similarity">
    <text evidence="5 18">Belongs to the CDS family.</text>
</comment>
<keyword evidence="15 19" id="KW-0472">Membrane</keyword>
<protein>
    <recommendedName>
        <fullName evidence="7 18">Phosphatidate cytidylyltransferase</fullName>
        <ecNumber evidence="6 18">2.7.7.41</ecNumber>
    </recommendedName>
</protein>
<dbReference type="OrthoDB" id="9799199at2"/>
<comment type="subcellular location">
    <subcellularLocation>
        <location evidence="2">Cell membrane</location>
        <topology evidence="2">Multi-pass membrane protein</topology>
    </subcellularLocation>
</comment>
<keyword evidence="13 19" id="KW-1133">Transmembrane helix</keyword>
<evidence type="ECO:0000256" key="4">
    <source>
        <dbReference type="ARBA" id="ARBA00005189"/>
    </source>
</evidence>
<dbReference type="Pfam" id="PF01148">
    <property type="entry name" value="CTP_transf_1"/>
    <property type="match status" value="1"/>
</dbReference>
<dbReference type="EMBL" id="SRIO01000004">
    <property type="protein sequence ID" value="TFZ83255.1"/>
    <property type="molecule type" value="Genomic_DNA"/>
</dbReference>
<evidence type="ECO:0000256" key="5">
    <source>
        <dbReference type="ARBA" id="ARBA00010185"/>
    </source>
</evidence>
<dbReference type="GO" id="GO:0004605">
    <property type="term" value="F:phosphatidate cytidylyltransferase activity"/>
    <property type="evidence" value="ECO:0007669"/>
    <property type="project" value="UniProtKB-EC"/>
</dbReference>
<dbReference type="RefSeq" id="WP_135281135.1">
    <property type="nucleotide sequence ID" value="NZ_SRIO01000004.1"/>
</dbReference>
<keyword evidence="17" id="KW-1208">Phospholipid metabolism</keyword>
<feature type="transmembrane region" description="Helical" evidence="19">
    <location>
        <begin position="113"/>
        <end position="133"/>
    </location>
</feature>
<dbReference type="UniPathway" id="UPA00557">
    <property type="reaction ID" value="UER00614"/>
</dbReference>
<evidence type="ECO:0000256" key="11">
    <source>
        <dbReference type="ARBA" id="ARBA00022692"/>
    </source>
</evidence>
<keyword evidence="12 18" id="KW-0548">Nucleotidyltransferase</keyword>
<keyword evidence="10 18" id="KW-0808">Transferase</keyword>
<dbReference type="PROSITE" id="PS01315">
    <property type="entry name" value="CDS"/>
    <property type="match status" value="1"/>
</dbReference>
<evidence type="ECO:0000256" key="10">
    <source>
        <dbReference type="ARBA" id="ARBA00022679"/>
    </source>
</evidence>
<evidence type="ECO:0000256" key="19">
    <source>
        <dbReference type="SAM" id="Phobius"/>
    </source>
</evidence>
<keyword evidence="8" id="KW-1003">Cell membrane</keyword>
<evidence type="ECO:0000256" key="7">
    <source>
        <dbReference type="ARBA" id="ARBA00019373"/>
    </source>
</evidence>
<keyword evidence="9" id="KW-0444">Lipid biosynthesis</keyword>
<evidence type="ECO:0000256" key="12">
    <source>
        <dbReference type="ARBA" id="ARBA00022695"/>
    </source>
</evidence>
<evidence type="ECO:0000256" key="6">
    <source>
        <dbReference type="ARBA" id="ARBA00012487"/>
    </source>
</evidence>
<keyword evidence="11 18" id="KW-0812">Transmembrane</keyword>
<comment type="catalytic activity">
    <reaction evidence="1 18">
        <text>a 1,2-diacyl-sn-glycero-3-phosphate + CTP + H(+) = a CDP-1,2-diacyl-sn-glycerol + diphosphate</text>
        <dbReference type="Rhea" id="RHEA:16229"/>
        <dbReference type="ChEBI" id="CHEBI:15378"/>
        <dbReference type="ChEBI" id="CHEBI:33019"/>
        <dbReference type="ChEBI" id="CHEBI:37563"/>
        <dbReference type="ChEBI" id="CHEBI:58332"/>
        <dbReference type="ChEBI" id="CHEBI:58608"/>
        <dbReference type="EC" id="2.7.7.41"/>
    </reaction>
</comment>
<evidence type="ECO:0000256" key="16">
    <source>
        <dbReference type="ARBA" id="ARBA00023209"/>
    </source>
</evidence>
<evidence type="ECO:0000256" key="2">
    <source>
        <dbReference type="ARBA" id="ARBA00004651"/>
    </source>
</evidence>
<evidence type="ECO:0000256" key="18">
    <source>
        <dbReference type="RuleBase" id="RU003938"/>
    </source>
</evidence>
<evidence type="ECO:0000256" key="1">
    <source>
        <dbReference type="ARBA" id="ARBA00001698"/>
    </source>
</evidence>
<evidence type="ECO:0000256" key="8">
    <source>
        <dbReference type="ARBA" id="ARBA00022475"/>
    </source>
</evidence>
<comment type="pathway">
    <text evidence="3 18">Phospholipid metabolism; CDP-diacylglycerol biosynthesis; CDP-diacylglycerol from sn-glycerol 3-phosphate: step 3/3.</text>
</comment>
<feature type="transmembrane region" description="Helical" evidence="19">
    <location>
        <begin position="139"/>
        <end position="157"/>
    </location>
</feature>
<dbReference type="InterPro" id="IPR000374">
    <property type="entry name" value="PC_trans"/>
</dbReference>
<feature type="transmembrane region" description="Helical" evidence="19">
    <location>
        <begin position="177"/>
        <end position="197"/>
    </location>
</feature>
<feature type="transmembrane region" description="Helical" evidence="19">
    <location>
        <begin position="77"/>
        <end position="101"/>
    </location>
</feature>
<evidence type="ECO:0000256" key="9">
    <source>
        <dbReference type="ARBA" id="ARBA00022516"/>
    </source>
</evidence>
<gene>
    <name evidence="20" type="ORF">E4680_04180</name>
</gene>
<keyword evidence="21" id="KW-1185">Reference proteome</keyword>
<feature type="transmembrane region" description="Helical" evidence="19">
    <location>
        <begin position="52"/>
        <end position="71"/>
    </location>
</feature>
<evidence type="ECO:0000256" key="15">
    <source>
        <dbReference type="ARBA" id="ARBA00023136"/>
    </source>
</evidence>
<dbReference type="PANTHER" id="PTHR46382:SF1">
    <property type="entry name" value="PHOSPHATIDATE CYTIDYLYLTRANSFERASE"/>
    <property type="match status" value="1"/>
</dbReference>
<feature type="transmembrane region" description="Helical" evidence="19">
    <location>
        <begin position="12"/>
        <end position="40"/>
    </location>
</feature>
<keyword evidence="16" id="KW-0594">Phospholipid biosynthesis</keyword>
<dbReference type="GO" id="GO:0016024">
    <property type="term" value="P:CDP-diacylglycerol biosynthetic process"/>
    <property type="evidence" value="ECO:0007669"/>
    <property type="project" value="UniProtKB-UniPathway"/>
</dbReference>
<evidence type="ECO:0000313" key="20">
    <source>
        <dbReference type="EMBL" id="TFZ83255.1"/>
    </source>
</evidence>
<keyword evidence="14" id="KW-0443">Lipid metabolism</keyword>
<dbReference type="AlphaFoldDB" id="A0A4Z0FBB3"/>
<dbReference type="GO" id="GO:0005886">
    <property type="term" value="C:plasma membrane"/>
    <property type="evidence" value="ECO:0007669"/>
    <property type="project" value="UniProtKB-SubCell"/>
</dbReference>
<reference evidence="20 21" key="1">
    <citation type="journal article" date="2019" name="ISME J.">
        <title>Candidatus Macondimonas diazotrophica, a novel gammaproteobacterial genus dominating crude-oil-contaminated coastal sediments.</title>
        <authorList>
            <person name="Karthikeyan S."/>
            <person name="Konstantinidis K."/>
        </authorList>
    </citation>
    <scope>NUCLEOTIDE SEQUENCE [LARGE SCALE GENOMIC DNA]</scope>
    <source>
        <strain evidence="20 21">KTK01</strain>
    </source>
</reference>